<evidence type="ECO:0000256" key="1">
    <source>
        <dbReference type="SAM" id="SignalP"/>
    </source>
</evidence>
<organism evidence="2">
    <name type="scientific">Arundo donax</name>
    <name type="common">Giant reed</name>
    <name type="synonym">Donax arundinaceus</name>
    <dbReference type="NCBI Taxonomy" id="35708"/>
    <lineage>
        <taxon>Eukaryota</taxon>
        <taxon>Viridiplantae</taxon>
        <taxon>Streptophyta</taxon>
        <taxon>Embryophyta</taxon>
        <taxon>Tracheophyta</taxon>
        <taxon>Spermatophyta</taxon>
        <taxon>Magnoliopsida</taxon>
        <taxon>Liliopsida</taxon>
        <taxon>Poales</taxon>
        <taxon>Poaceae</taxon>
        <taxon>PACMAD clade</taxon>
        <taxon>Arundinoideae</taxon>
        <taxon>Arundineae</taxon>
        <taxon>Arundo</taxon>
    </lineage>
</organism>
<keyword evidence="1" id="KW-0732">Signal</keyword>
<name>A0A0A9ACX8_ARUDO</name>
<feature type="chain" id="PRO_5002045391" evidence="1">
    <location>
        <begin position="20"/>
        <end position="57"/>
    </location>
</feature>
<dbReference type="AlphaFoldDB" id="A0A0A9ACX8"/>
<dbReference type="EMBL" id="GBRH01250117">
    <property type="protein sequence ID" value="JAD47778.1"/>
    <property type="molecule type" value="Transcribed_RNA"/>
</dbReference>
<feature type="signal peptide" evidence="1">
    <location>
        <begin position="1"/>
        <end position="19"/>
    </location>
</feature>
<proteinExistence type="predicted"/>
<reference evidence="2" key="1">
    <citation type="submission" date="2014-09" db="EMBL/GenBank/DDBJ databases">
        <authorList>
            <person name="Magalhaes I.L.F."/>
            <person name="Oliveira U."/>
            <person name="Santos F.R."/>
            <person name="Vidigal T.H.D.A."/>
            <person name="Brescovit A.D."/>
            <person name="Santos A.J."/>
        </authorList>
    </citation>
    <scope>NUCLEOTIDE SEQUENCE</scope>
    <source>
        <tissue evidence="2">Shoot tissue taken approximately 20 cm above the soil surface</tissue>
    </source>
</reference>
<accession>A0A0A9ACX8</accession>
<reference evidence="2" key="2">
    <citation type="journal article" date="2015" name="Data Brief">
        <title>Shoot transcriptome of the giant reed, Arundo donax.</title>
        <authorList>
            <person name="Barrero R.A."/>
            <person name="Guerrero F.D."/>
            <person name="Moolhuijzen P."/>
            <person name="Goolsby J.A."/>
            <person name="Tidwell J."/>
            <person name="Bellgard S.E."/>
            <person name="Bellgard M.I."/>
        </authorList>
    </citation>
    <scope>NUCLEOTIDE SEQUENCE</scope>
    <source>
        <tissue evidence="2">Shoot tissue taken approximately 20 cm above the soil surface</tissue>
    </source>
</reference>
<evidence type="ECO:0000313" key="2">
    <source>
        <dbReference type="EMBL" id="JAD47778.1"/>
    </source>
</evidence>
<protein>
    <submittedName>
        <fullName evidence="2">Uncharacterized protein</fullName>
    </submittedName>
</protein>
<sequence>MMSEQQICCVLILMQTCLALLLLIRPGKQTCTVQTAESKSTFGDLEGRTKKFAVLHI</sequence>